<dbReference type="Gene3D" id="3.40.190.10">
    <property type="entry name" value="Periplasmic binding protein-like II"/>
    <property type="match status" value="2"/>
</dbReference>
<evidence type="ECO:0000313" key="4">
    <source>
        <dbReference type="EMBL" id="SHO57670.1"/>
    </source>
</evidence>
<dbReference type="AlphaFoldDB" id="A0A1M7YYF4"/>
<dbReference type="Pfam" id="PF12849">
    <property type="entry name" value="PBP_like_2"/>
    <property type="match status" value="1"/>
</dbReference>
<gene>
    <name evidence="4" type="primary">pstS1_2</name>
    <name evidence="4" type="ORF">VQ7734_03440</name>
</gene>
<feature type="chain" id="PRO_5012071093" evidence="2">
    <location>
        <begin position="26"/>
        <end position="278"/>
    </location>
</feature>
<evidence type="ECO:0000256" key="1">
    <source>
        <dbReference type="ARBA" id="ARBA00022729"/>
    </source>
</evidence>
<feature type="domain" description="PBP" evidence="3">
    <location>
        <begin position="19"/>
        <end position="260"/>
    </location>
</feature>
<feature type="signal peptide" evidence="2">
    <location>
        <begin position="1"/>
        <end position="25"/>
    </location>
</feature>
<evidence type="ECO:0000256" key="2">
    <source>
        <dbReference type="SAM" id="SignalP"/>
    </source>
</evidence>
<dbReference type="RefSeq" id="WP_073584835.1">
    <property type="nucleotide sequence ID" value="NZ_AP024898.1"/>
</dbReference>
<protein>
    <submittedName>
        <fullName evidence="4">Phosphate-binding protein PstS 1</fullName>
    </submittedName>
</protein>
<evidence type="ECO:0000259" key="3">
    <source>
        <dbReference type="Pfam" id="PF12849"/>
    </source>
</evidence>
<sequence>MLRLLFNLLLSTLMISTAVTSQATAEEITVSGSTSVARIMDVLAEDYNATHPNSYIAVQGVGSTAGITLIKKGVADVAMSSRYMTEIELDSKLEVQLLAYDGLAIVVNLANPIKNLTREQIYKIYKGQISNWKAVGGNDQKIAVVTREASSGSRFSFESLLGLTRVVNNRLVSDISPNNLVVNSNSMVKSLVTHNAQAIGFISTGSVDRSVKALTFEGIKATPENISNGKYQLSRPFLILHYPEKVSKETNQFTKYLKSDHVRDLVLEYGYIPSIKEM</sequence>
<name>A0A1M7YYF4_9VIBR</name>
<dbReference type="Proteomes" id="UP000184600">
    <property type="component" value="Unassembled WGS sequence"/>
</dbReference>
<dbReference type="InterPro" id="IPR024370">
    <property type="entry name" value="PBP_domain"/>
</dbReference>
<dbReference type="EMBL" id="FRFG01000045">
    <property type="protein sequence ID" value="SHO57670.1"/>
    <property type="molecule type" value="Genomic_DNA"/>
</dbReference>
<dbReference type="CDD" id="cd13653">
    <property type="entry name" value="PBP2_phosphate_like_1"/>
    <property type="match status" value="1"/>
</dbReference>
<dbReference type="SUPFAM" id="SSF53850">
    <property type="entry name" value="Periplasmic binding protein-like II"/>
    <property type="match status" value="1"/>
</dbReference>
<reference evidence="5" key="1">
    <citation type="submission" date="2016-12" db="EMBL/GenBank/DDBJ databases">
        <authorList>
            <person name="Rodrigo-Torres L."/>
            <person name="Arahal R.D."/>
            <person name="Lucena T."/>
        </authorList>
    </citation>
    <scope>NUCLEOTIDE SEQUENCE [LARGE SCALE GENOMIC DNA]</scope>
</reference>
<keyword evidence="1 2" id="KW-0732">Signal</keyword>
<accession>A0A1M7YYF4</accession>
<dbReference type="PANTHER" id="PTHR30570:SF1">
    <property type="entry name" value="PHOSPHATE-BINDING PROTEIN PSTS"/>
    <property type="match status" value="1"/>
</dbReference>
<proteinExistence type="predicted"/>
<keyword evidence="5" id="KW-1185">Reference proteome</keyword>
<dbReference type="OrthoDB" id="9790048at2"/>
<evidence type="ECO:0000313" key="5">
    <source>
        <dbReference type="Proteomes" id="UP000184600"/>
    </source>
</evidence>
<organism evidence="4 5">
    <name type="scientific">Vibrio quintilis</name>
    <dbReference type="NCBI Taxonomy" id="1117707"/>
    <lineage>
        <taxon>Bacteria</taxon>
        <taxon>Pseudomonadati</taxon>
        <taxon>Pseudomonadota</taxon>
        <taxon>Gammaproteobacteria</taxon>
        <taxon>Vibrionales</taxon>
        <taxon>Vibrionaceae</taxon>
        <taxon>Vibrio</taxon>
    </lineage>
</organism>
<dbReference type="STRING" id="1117707.VQ7734_03440"/>
<dbReference type="InterPro" id="IPR050811">
    <property type="entry name" value="Phosphate_ABC_transporter"/>
</dbReference>
<dbReference type="PANTHER" id="PTHR30570">
    <property type="entry name" value="PERIPLASMIC PHOSPHATE BINDING COMPONENT OF PHOSPHATE ABC TRANSPORTER"/>
    <property type="match status" value="1"/>
</dbReference>